<proteinExistence type="predicted"/>
<dbReference type="EMBL" id="MT350293">
    <property type="protein sequence ID" value="QJT70360.1"/>
    <property type="molecule type" value="Genomic_DNA"/>
</dbReference>
<gene>
    <name evidence="1" type="ORF">EFA2_00048</name>
</gene>
<evidence type="ECO:0000313" key="2">
    <source>
        <dbReference type="Proteomes" id="UP000505181"/>
    </source>
</evidence>
<name>A0A6M5CE33_9CAUD</name>
<accession>A0A6M5CE33</accession>
<evidence type="ECO:0000313" key="1">
    <source>
        <dbReference type="EMBL" id="QJT70360.1"/>
    </source>
</evidence>
<organism evidence="1 2">
    <name type="scientific">Enterococcus phage EFA-2</name>
    <dbReference type="NCBI Taxonomy" id="2736189"/>
    <lineage>
        <taxon>Viruses</taxon>
        <taxon>Duplodnaviria</taxon>
        <taxon>Heunggongvirae</taxon>
        <taxon>Uroviricota</taxon>
        <taxon>Caudoviricetes</taxon>
        <taxon>Autographivirales</taxon>
        <taxon>Autotranscriptaviridae</taxon>
        <taxon>Studiervirinae</taxon>
        <taxon>Teseptimavirus</taxon>
        <taxon>Teseptimavirus EFA2</taxon>
    </lineage>
</organism>
<dbReference type="Proteomes" id="UP000505181">
    <property type="component" value="Segment"/>
</dbReference>
<protein>
    <submittedName>
        <fullName evidence="1">Uncharacterized protein</fullName>
    </submittedName>
</protein>
<sequence>MATNNVQYGLTREMLQTYRVAMAYGASFGYCMAQLAQTYRARKAMYGNSK</sequence>
<keyword evidence="2" id="KW-1185">Reference proteome</keyword>
<reference evidence="1 2" key="1">
    <citation type="submission" date="2020-04" db="EMBL/GenBank/DDBJ databases">
        <authorList>
            <person name="Mansoor F."/>
            <person name="Rizwan M."/>
            <person name="Mahar R.B."/>
            <person name="Goel R."/>
            <person name="Alvi I.A."/>
        </authorList>
    </citation>
    <scope>NUCLEOTIDE SEQUENCE [LARGE SCALE GENOMIC DNA]</scope>
</reference>